<organism evidence="7 8">
    <name type="scientific">Orenia metallireducens</name>
    <dbReference type="NCBI Taxonomy" id="1413210"/>
    <lineage>
        <taxon>Bacteria</taxon>
        <taxon>Bacillati</taxon>
        <taxon>Bacillota</taxon>
        <taxon>Clostridia</taxon>
        <taxon>Halanaerobiales</taxon>
        <taxon>Halobacteroidaceae</taxon>
        <taxon>Orenia</taxon>
    </lineage>
</organism>
<dbReference type="GO" id="GO:0008360">
    <property type="term" value="P:regulation of cell shape"/>
    <property type="evidence" value="ECO:0007669"/>
    <property type="project" value="UniProtKB-UniRule"/>
</dbReference>
<evidence type="ECO:0000256" key="2">
    <source>
        <dbReference type="ARBA" id="ARBA00022741"/>
    </source>
</evidence>
<comment type="subunit">
    <text evidence="6">Forms polymers.</text>
</comment>
<dbReference type="EMBL" id="OBDZ01000002">
    <property type="protein sequence ID" value="SNY10712.1"/>
    <property type="molecule type" value="Genomic_DNA"/>
</dbReference>
<dbReference type="InterPro" id="IPR056546">
    <property type="entry name" value="MreB_MamK-like"/>
</dbReference>
<dbReference type="InterPro" id="IPR043129">
    <property type="entry name" value="ATPase_NBD"/>
</dbReference>
<dbReference type="PRINTS" id="PR01652">
    <property type="entry name" value="SHAPEPROTEIN"/>
</dbReference>
<reference evidence="8" key="1">
    <citation type="submission" date="2017-09" db="EMBL/GenBank/DDBJ databases">
        <authorList>
            <person name="Varghese N."/>
            <person name="Submissions S."/>
        </authorList>
    </citation>
    <scope>NUCLEOTIDE SEQUENCE [LARGE SCALE GENOMIC DNA]</scope>
    <source>
        <strain evidence="8">MSL47</strain>
    </source>
</reference>
<evidence type="ECO:0000256" key="1">
    <source>
        <dbReference type="ARBA" id="ARBA00022490"/>
    </source>
</evidence>
<evidence type="ECO:0000313" key="8">
    <source>
        <dbReference type="Proteomes" id="UP000219573"/>
    </source>
</evidence>
<dbReference type="AlphaFoldDB" id="A0A285FHD7"/>
<dbReference type="Pfam" id="PF06723">
    <property type="entry name" value="MreB_Mbl"/>
    <property type="match status" value="1"/>
</dbReference>
<evidence type="ECO:0000256" key="6">
    <source>
        <dbReference type="HAMAP-Rule" id="MF_02207"/>
    </source>
</evidence>
<dbReference type="GO" id="GO:0005524">
    <property type="term" value="F:ATP binding"/>
    <property type="evidence" value="ECO:0007669"/>
    <property type="project" value="UniProtKB-KW"/>
</dbReference>
<dbReference type="Proteomes" id="UP000219573">
    <property type="component" value="Unassembled WGS sequence"/>
</dbReference>
<evidence type="ECO:0000256" key="3">
    <source>
        <dbReference type="ARBA" id="ARBA00022840"/>
    </source>
</evidence>
<dbReference type="PANTHER" id="PTHR42749">
    <property type="entry name" value="CELL SHAPE-DETERMINING PROTEIN MREB"/>
    <property type="match status" value="1"/>
</dbReference>
<keyword evidence="4 6" id="KW-0133">Cell shape</keyword>
<evidence type="ECO:0000256" key="4">
    <source>
        <dbReference type="ARBA" id="ARBA00022960"/>
    </source>
</evidence>
<sequence>MIGRTPNNILAVRPIKDGVIADFEMTAKMLRYFITKIYKRKKLVSPRIVISIPSGITKVEKKSVIDVVLEAKAREIYLIEEPVAAAIGANLPVNEPTASMVIDIGGGTTDIAVISLGGIVTSNSIRVAGDEMNEAIISYLKNSYNILIGENRAEEIKMNFGSACFPNSSQITEVTKVVVRGVDLIDGLPKVIEIDCKEIQDALKNTVKQIIVGVKDVLSEVPAELSGDIMDKGIIMAGGGSLLKGLDYLLSQELGVPVYLDDNPLDCIALGAGKVLESLDKFESFLVGSKFN</sequence>
<dbReference type="CDD" id="cd10225">
    <property type="entry name" value="ASKHA_NBD_MreB-like"/>
    <property type="match status" value="1"/>
</dbReference>
<protein>
    <recommendedName>
        <fullName evidence="6">Cell shape-determining protein MreB</fullName>
    </recommendedName>
</protein>
<gene>
    <name evidence="6" type="primary">mreB</name>
    <name evidence="7" type="ORF">SAMN06265827_10273</name>
</gene>
<name>A0A285FHD7_9FIRM</name>
<evidence type="ECO:0000256" key="5">
    <source>
        <dbReference type="ARBA" id="ARBA00023458"/>
    </source>
</evidence>
<feature type="binding site" evidence="6">
    <location>
        <begin position="106"/>
        <end position="108"/>
    </location>
    <ligand>
        <name>ATP</name>
        <dbReference type="ChEBI" id="CHEBI:30616"/>
    </ligand>
</feature>
<feature type="binding site" evidence="6">
    <location>
        <begin position="239"/>
        <end position="242"/>
    </location>
    <ligand>
        <name>ATP</name>
        <dbReference type="ChEBI" id="CHEBI:30616"/>
    </ligand>
</feature>
<dbReference type="GO" id="GO:0005737">
    <property type="term" value="C:cytoplasm"/>
    <property type="evidence" value="ECO:0007669"/>
    <property type="project" value="UniProtKB-SubCell"/>
</dbReference>
<comment type="function">
    <text evidence="6">Forms membrane-associated dynamic filaments that are essential for cell shape determination. Acts by regulating cell wall synthesis and cell elongation, and thus cell shape. A feedback loop between cell geometry and MreB localization may maintain elongated cell shape by targeting cell wall growth to regions of negative cell wall curvature.</text>
</comment>
<dbReference type="NCBIfam" id="TIGR00904">
    <property type="entry name" value="mreB"/>
    <property type="match status" value="1"/>
</dbReference>
<comment type="subcellular location">
    <subcellularLocation>
        <location evidence="6">Cytoplasm</location>
    </subcellularLocation>
    <text evidence="6">Membrane-associated.</text>
</comment>
<accession>A0A285FHD7</accession>
<dbReference type="HAMAP" id="MF_02207">
    <property type="entry name" value="MreB"/>
    <property type="match status" value="1"/>
</dbReference>
<proteinExistence type="inferred from homology"/>
<comment type="caution">
    <text evidence="6">Lacks conserved residue(s) required for the propagation of feature annotation.</text>
</comment>
<dbReference type="PANTHER" id="PTHR42749:SF1">
    <property type="entry name" value="CELL SHAPE-DETERMINING PROTEIN MREB"/>
    <property type="match status" value="1"/>
</dbReference>
<dbReference type="InterPro" id="IPR004753">
    <property type="entry name" value="MreB"/>
</dbReference>
<dbReference type="NCBIfam" id="NF010539">
    <property type="entry name" value="PRK13927.1"/>
    <property type="match status" value="1"/>
</dbReference>
<dbReference type="Gene3D" id="3.30.420.40">
    <property type="match status" value="2"/>
</dbReference>
<feature type="binding site" evidence="6">
    <location>
        <begin position="154"/>
        <end position="157"/>
    </location>
    <ligand>
        <name>ATP</name>
        <dbReference type="ChEBI" id="CHEBI:30616"/>
    </ligand>
</feature>
<keyword evidence="8" id="KW-1185">Reference proteome</keyword>
<keyword evidence="1 6" id="KW-0963">Cytoplasm</keyword>
<evidence type="ECO:0000313" key="7">
    <source>
        <dbReference type="EMBL" id="SNY10712.1"/>
    </source>
</evidence>
<dbReference type="GO" id="GO:0000902">
    <property type="term" value="P:cell morphogenesis"/>
    <property type="evidence" value="ECO:0007669"/>
    <property type="project" value="InterPro"/>
</dbReference>
<dbReference type="SUPFAM" id="SSF53067">
    <property type="entry name" value="Actin-like ATPase domain"/>
    <property type="match status" value="2"/>
</dbReference>
<keyword evidence="3 6" id="KW-0067">ATP-binding</keyword>
<comment type="similarity">
    <text evidence="5 6">Belongs to the FtsA/MreB family.</text>
</comment>
<keyword evidence="2 6" id="KW-0547">Nucleotide-binding</keyword>